<keyword evidence="4" id="KW-1185">Reference proteome</keyword>
<protein>
    <recommendedName>
        <fullName evidence="2">Tc1-like transposase DDE domain-containing protein</fullName>
    </recommendedName>
</protein>
<dbReference type="PANTHER" id="PTHR23022:SF135">
    <property type="entry name" value="SI:DKEY-77F5.3"/>
    <property type="match status" value="1"/>
</dbReference>
<evidence type="ECO:0000313" key="4">
    <source>
        <dbReference type="Proteomes" id="UP001108240"/>
    </source>
</evidence>
<dbReference type="GeneTree" id="ENSGT01150000286900"/>
<reference evidence="3" key="2">
    <citation type="submission" date="2025-09" db="UniProtKB">
        <authorList>
            <consortium name="Ensembl"/>
        </authorList>
    </citation>
    <scope>IDENTIFICATION</scope>
</reference>
<organism evidence="3 4">
    <name type="scientific">Cyprinus carpio carpio</name>
    <dbReference type="NCBI Taxonomy" id="630221"/>
    <lineage>
        <taxon>Eukaryota</taxon>
        <taxon>Metazoa</taxon>
        <taxon>Chordata</taxon>
        <taxon>Craniata</taxon>
        <taxon>Vertebrata</taxon>
        <taxon>Euteleostomi</taxon>
        <taxon>Actinopterygii</taxon>
        <taxon>Neopterygii</taxon>
        <taxon>Teleostei</taxon>
        <taxon>Ostariophysi</taxon>
        <taxon>Cypriniformes</taxon>
        <taxon>Cyprinidae</taxon>
        <taxon>Cyprininae</taxon>
        <taxon>Cyprinus</taxon>
    </lineage>
</organism>
<feature type="transmembrane region" description="Helical" evidence="1">
    <location>
        <begin position="6"/>
        <end position="27"/>
    </location>
</feature>
<proteinExistence type="predicted"/>
<dbReference type="InterPro" id="IPR036397">
    <property type="entry name" value="RNaseH_sf"/>
</dbReference>
<evidence type="ECO:0000259" key="2">
    <source>
        <dbReference type="Pfam" id="PF13358"/>
    </source>
</evidence>
<evidence type="ECO:0000313" key="3">
    <source>
        <dbReference type="Ensembl" id="ENSCCRP00000161514.1"/>
    </source>
</evidence>
<reference evidence="3" key="1">
    <citation type="submission" date="2025-08" db="UniProtKB">
        <authorList>
            <consortium name="Ensembl"/>
        </authorList>
    </citation>
    <scope>IDENTIFICATION</scope>
</reference>
<feature type="domain" description="Tc1-like transposase DDE" evidence="2">
    <location>
        <begin position="70"/>
        <end position="184"/>
    </location>
</feature>
<keyword evidence="1" id="KW-1133">Transmembrane helix</keyword>
<name>A0A9J8BUB0_CYPCA</name>
<evidence type="ECO:0000256" key="1">
    <source>
        <dbReference type="SAM" id="Phobius"/>
    </source>
</evidence>
<dbReference type="AlphaFoldDB" id="A0A9J8BUB0"/>
<sequence length="184" mass="21164">MLSHSCLIQASSCSTVLGLLCRIFLFMMRQMFSMGERSGLQAGHFSTRILLLRSHDVVIDAVCGLALSCWTKEDKDNPSCYQRSLQKPASLMVWGCISACGMGSLHIWKGTINAETYIQVLEQHMLLSRRCLFFFFQHDNARPHTASITTSWLRRRRIRILKWPACSPDLSPIENIWRIIKRKM</sequence>
<dbReference type="Proteomes" id="UP001108240">
    <property type="component" value="Unplaced"/>
</dbReference>
<dbReference type="PANTHER" id="PTHR23022">
    <property type="entry name" value="TRANSPOSABLE ELEMENT-RELATED"/>
    <property type="match status" value="1"/>
</dbReference>
<dbReference type="Gene3D" id="3.30.420.10">
    <property type="entry name" value="Ribonuclease H-like superfamily/Ribonuclease H"/>
    <property type="match status" value="1"/>
</dbReference>
<dbReference type="InterPro" id="IPR038717">
    <property type="entry name" value="Tc1-like_DDE_dom"/>
</dbReference>
<keyword evidence="1" id="KW-0472">Membrane</keyword>
<dbReference type="Pfam" id="PF13358">
    <property type="entry name" value="DDE_3"/>
    <property type="match status" value="1"/>
</dbReference>
<dbReference type="GO" id="GO:0003676">
    <property type="term" value="F:nucleic acid binding"/>
    <property type="evidence" value="ECO:0007669"/>
    <property type="project" value="InterPro"/>
</dbReference>
<dbReference type="InterPro" id="IPR052338">
    <property type="entry name" value="Transposase_5"/>
</dbReference>
<keyword evidence="1" id="KW-0812">Transmembrane</keyword>
<accession>A0A9J8BUB0</accession>
<dbReference type="Ensembl" id="ENSCCRT00000134677.1">
    <property type="protein sequence ID" value="ENSCCRP00000161514.1"/>
    <property type="gene ID" value="ENSCCRG00000079193.1"/>
</dbReference>